<feature type="transmembrane region" description="Helical" evidence="6">
    <location>
        <begin position="371"/>
        <end position="393"/>
    </location>
</feature>
<feature type="transmembrane region" description="Helical" evidence="6">
    <location>
        <begin position="173"/>
        <end position="192"/>
    </location>
</feature>
<evidence type="ECO:0000256" key="5">
    <source>
        <dbReference type="ARBA" id="ARBA00023136"/>
    </source>
</evidence>
<keyword evidence="5 6" id="KW-0472">Membrane</keyword>
<dbReference type="OrthoDB" id="622032at2"/>
<dbReference type="InterPro" id="IPR011701">
    <property type="entry name" value="MFS"/>
</dbReference>
<evidence type="ECO:0000256" key="4">
    <source>
        <dbReference type="ARBA" id="ARBA00022989"/>
    </source>
</evidence>
<feature type="transmembrane region" description="Helical" evidence="6">
    <location>
        <begin position="16"/>
        <end position="38"/>
    </location>
</feature>
<keyword evidence="2" id="KW-0813">Transport</keyword>
<proteinExistence type="predicted"/>
<evidence type="ECO:0000313" key="8">
    <source>
        <dbReference type="Proteomes" id="UP000253410"/>
    </source>
</evidence>
<feature type="transmembrane region" description="Helical" evidence="6">
    <location>
        <begin position="212"/>
        <end position="228"/>
    </location>
</feature>
<feature type="transmembrane region" description="Helical" evidence="6">
    <location>
        <begin position="341"/>
        <end position="359"/>
    </location>
</feature>
<evidence type="ECO:0000256" key="2">
    <source>
        <dbReference type="ARBA" id="ARBA00022448"/>
    </source>
</evidence>
<dbReference type="PANTHER" id="PTHR42718">
    <property type="entry name" value="MAJOR FACILITATOR SUPERFAMILY MULTIDRUG TRANSPORTER MFSC"/>
    <property type="match status" value="1"/>
</dbReference>
<feature type="transmembrane region" description="Helical" evidence="6">
    <location>
        <begin position="280"/>
        <end position="300"/>
    </location>
</feature>
<feature type="transmembrane region" description="Helical" evidence="6">
    <location>
        <begin position="405"/>
        <end position="426"/>
    </location>
</feature>
<dbReference type="Proteomes" id="UP000253410">
    <property type="component" value="Unassembled WGS sequence"/>
</dbReference>
<dbReference type="GO" id="GO:0016020">
    <property type="term" value="C:membrane"/>
    <property type="evidence" value="ECO:0007669"/>
    <property type="project" value="UniProtKB-SubCell"/>
</dbReference>
<protein>
    <submittedName>
        <fullName evidence="7">MFS transporter</fullName>
    </submittedName>
</protein>
<dbReference type="RefSeq" id="WP_113619436.1">
    <property type="nucleotide sequence ID" value="NZ_QFFJ01000002.1"/>
</dbReference>
<name>A0A365XWT8_9BACT</name>
<feature type="transmembrane region" description="Helical" evidence="6">
    <location>
        <begin position="105"/>
        <end position="130"/>
    </location>
</feature>
<feature type="transmembrane region" description="Helical" evidence="6">
    <location>
        <begin position="142"/>
        <end position="167"/>
    </location>
</feature>
<feature type="transmembrane region" description="Helical" evidence="6">
    <location>
        <begin position="83"/>
        <end position="99"/>
    </location>
</feature>
<dbReference type="EMBL" id="QFFJ01000002">
    <property type="protein sequence ID" value="RBL90680.1"/>
    <property type="molecule type" value="Genomic_DNA"/>
</dbReference>
<keyword evidence="4 6" id="KW-1133">Transmembrane helix</keyword>
<evidence type="ECO:0000256" key="6">
    <source>
        <dbReference type="SAM" id="Phobius"/>
    </source>
</evidence>
<sequence>MSAVTLPLFKPWVPEWLIRATIFLVLLPALGIFALYFSNNAETTGYYGIEPADVQYSVVLMYATLVTFLPLDDRLVKYLRPRQYFLAGVVLNTLTYFICANSRNLAVFMICRFIQGAVCALFCSICLNLVFSRLRSDRARVIGYTVFYGTLQVSIPVCALFCSWVVHYYEFSYLFYFLILLEIPGVILLLLITNNVRFRKKFPLYQLDWPSYILYTILMCVMGYILVYGQQLNWLSSYRIRLLAGTGLISVTVFCIRQFHLKRPLLELRLFRYAHFRNGLLLLMAYYIFKGTTGFTYAYLQSVLNVDPVHLTPLWLVNIAGITIGMLAASRFVLKGTPTKIILVTGFSLLLLFHIQLYFLFSRTASTSQFLLPLLIQGLGTGALFVPIVMFLVSSVPPTMAGGVSFIGIAGRFTGFCTGIAFTNYFQLYARSVHYNRFREQFTDVNPMREDVLTQLQRHFLTQGKDMATARQLSAGTLQKMLQEQVGLRASMDYYSLMIIGLVILILTILIAPSIRRSLARTGKKFIPY</sequence>
<dbReference type="Pfam" id="PF07690">
    <property type="entry name" value="MFS_1"/>
    <property type="match status" value="1"/>
</dbReference>
<dbReference type="AlphaFoldDB" id="A0A365XWT8"/>
<dbReference type="GO" id="GO:0022857">
    <property type="term" value="F:transmembrane transporter activity"/>
    <property type="evidence" value="ECO:0007669"/>
    <property type="project" value="InterPro"/>
</dbReference>
<evidence type="ECO:0000313" key="7">
    <source>
        <dbReference type="EMBL" id="RBL90680.1"/>
    </source>
</evidence>
<organism evidence="7 8">
    <name type="scientific">Chitinophaga flava</name>
    <dbReference type="NCBI Taxonomy" id="2259036"/>
    <lineage>
        <taxon>Bacteria</taxon>
        <taxon>Pseudomonadati</taxon>
        <taxon>Bacteroidota</taxon>
        <taxon>Chitinophagia</taxon>
        <taxon>Chitinophagales</taxon>
        <taxon>Chitinophagaceae</taxon>
        <taxon>Chitinophaga</taxon>
    </lineage>
</organism>
<evidence type="ECO:0000256" key="3">
    <source>
        <dbReference type="ARBA" id="ARBA00022692"/>
    </source>
</evidence>
<keyword evidence="3 6" id="KW-0812">Transmembrane</keyword>
<reference evidence="7 8" key="1">
    <citation type="submission" date="2018-05" db="EMBL/GenBank/DDBJ databases">
        <title>Chitinophaga sp. K3CV102501T nov., isolated from isolated from a monsoon evergreen broad-leaved forest soil.</title>
        <authorList>
            <person name="Lv Y."/>
        </authorList>
    </citation>
    <scope>NUCLEOTIDE SEQUENCE [LARGE SCALE GENOMIC DNA]</scope>
    <source>
        <strain evidence="7 8">GDMCC 1.1325</strain>
    </source>
</reference>
<dbReference type="PANTHER" id="PTHR42718:SF9">
    <property type="entry name" value="MAJOR FACILITATOR SUPERFAMILY MULTIDRUG TRANSPORTER MFSC"/>
    <property type="match status" value="1"/>
</dbReference>
<dbReference type="Gene3D" id="1.20.1250.20">
    <property type="entry name" value="MFS general substrate transporter like domains"/>
    <property type="match status" value="1"/>
</dbReference>
<dbReference type="SUPFAM" id="SSF103473">
    <property type="entry name" value="MFS general substrate transporter"/>
    <property type="match status" value="1"/>
</dbReference>
<accession>A0A365XWT8</accession>
<feature type="transmembrane region" description="Helical" evidence="6">
    <location>
        <begin position="240"/>
        <end position="259"/>
    </location>
</feature>
<feature type="transmembrane region" description="Helical" evidence="6">
    <location>
        <begin position="312"/>
        <end position="334"/>
    </location>
</feature>
<evidence type="ECO:0000256" key="1">
    <source>
        <dbReference type="ARBA" id="ARBA00004141"/>
    </source>
</evidence>
<feature type="transmembrane region" description="Helical" evidence="6">
    <location>
        <begin position="494"/>
        <end position="515"/>
    </location>
</feature>
<keyword evidence="8" id="KW-1185">Reference proteome</keyword>
<gene>
    <name evidence="7" type="ORF">DF182_29980</name>
</gene>
<comment type="subcellular location">
    <subcellularLocation>
        <location evidence="1">Membrane</location>
        <topology evidence="1">Multi-pass membrane protein</topology>
    </subcellularLocation>
</comment>
<comment type="caution">
    <text evidence="7">The sequence shown here is derived from an EMBL/GenBank/DDBJ whole genome shotgun (WGS) entry which is preliminary data.</text>
</comment>
<dbReference type="InterPro" id="IPR036259">
    <property type="entry name" value="MFS_trans_sf"/>
</dbReference>